<dbReference type="InterPro" id="IPR032710">
    <property type="entry name" value="NTF2-like_dom_sf"/>
</dbReference>
<dbReference type="InterPro" id="IPR013324">
    <property type="entry name" value="RNA_pol_sigma_r3/r4-like"/>
</dbReference>
<organism evidence="8 9">
    <name type="scientific">Actinospica acidithermotolerans</name>
    <dbReference type="NCBI Taxonomy" id="2828514"/>
    <lineage>
        <taxon>Bacteria</taxon>
        <taxon>Bacillati</taxon>
        <taxon>Actinomycetota</taxon>
        <taxon>Actinomycetes</taxon>
        <taxon>Catenulisporales</taxon>
        <taxon>Actinospicaceae</taxon>
        <taxon>Actinospica</taxon>
    </lineage>
</organism>
<dbReference type="PANTHER" id="PTHR30173:SF43">
    <property type="entry name" value="ECF RNA POLYMERASE SIGMA FACTOR SIGI-RELATED"/>
    <property type="match status" value="1"/>
</dbReference>
<evidence type="ECO:0000256" key="4">
    <source>
        <dbReference type="ARBA" id="ARBA00023082"/>
    </source>
</evidence>
<evidence type="ECO:0000256" key="5">
    <source>
        <dbReference type="ARBA" id="ARBA00023163"/>
    </source>
</evidence>
<feature type="domain" description="RNA polymerase sigma factor 70 region 4 type 2" evidence="7">
    <location>
        <begin position="118"/>
        <end position="164"/>
    </location>
</feature>
<feature type="domain" description="RNA polymerase sigma-70 region 2" evidence="6">
    <location>
        <begin position="11"/>
        <end position="76"/>
    </location>
</feature>
<dbReference type="Gene3D" id="3.10.450.50">
    <property type="match status" value="1"/>
</dbReference>
<dbReference type="Gene3D" id="1.10.10.10">
    <property type="entry name" value="Winged helix-like DNA-binding domain superfamily/Winged helix DNA-binding domain"/>
    <property type="match status" value="1"/>
</dbReference>
<dbReference type="SUPFAM" id="SSF88946">
    <property type="entry name" value="Sigma2 domain of RNA polymerase sigma factors"/>
    <property type="match status" value="1"/>
</dbReference>
<dbReference type="EMBL" id="JAGSOH010000056">
    <property type="protein sequence ID" value="MBR7828430.1"/>
    <property type="molecule type" value="Genomic_DNA"/>
</dbReference>
<dbReference type="GO" id="GO:0006352">
    <property type="term" value="P:DNA-templated transcription initiation"/>
    <property type="evidence" value="ECO:0007669"/>
    <property type="project" value="InterPro"/>
</dbReference>
<dbReference type="InterPro" id="IPR036388">
    <property type="entry name" value="WH-like_DNA-bd_sf"/>
</dbReference>
<dbReference type="Pfam" id="PF04542">
    <property type="entry name" value="Sigma70_r2"/>
    <property type="match status" value="1"/>
</dbReference>
<comment type="subunit">
    <text evidence="2">Interacts transiently with the RNA polymerase catalytic core formed by RpoA, RpoB, RpoC and RpoZ (2 alpha, 1 beta, 1 beta' and 1 omega subunit) to form the RNA polymerase holoenzyme that can initiate transcription.</text>
</comment>
<dbReference type="SUPFAM" id="SSF54427">
    <property type="entry name" value="NTF2-like"/>
    <property type="match status" value="1"/>
</dbReference>
<protein>
    <submittedName>
        <fullName evidence="8">Sigma-70 family RNA polymerase sigma factor</fullName>
    </submittedName>
</protein>
<dbReference type="NCBIfam" id="TIGR02937">
    <property type="entry name" value="sigma70-ECF"/>
    <property type="match status" value="1"/>
</dbReference>
<evidence type="ECO:0000259" key="6">
    <source>
        <dbReference type="Pfam" id="PF04542"/>
    </source>
</evidence>
<dbReference type="RefSeq" id="WP_212519566.1">
    <property type="nucleotide sequence ID" value="NZ_JAGSOH010000056.1"/>
</dbReference>
<dbReference type="InterPro" id="IPR013249">
    <property type="entry name" value="RNA_pol_sigma70_r4_t2"/>
</dbReference>
<dbReference type="SUPFAM" id="SSF88659">
    <property type="entry name" value="Sigma3 and sigma4 domains of RNA polymerase sigma factors"/>
    <property type="match status" value="1"/>
</dbReference>
<evidence type="ECO:0000313" key="9">
    <source>
        <dbReference type="Proteomes" id="UP000676325"/>
    </source>
</evidence>
<keyword evidence="3" id="KW-0805">Transcription regulation</keyword>
<evidence type="ECO:0000256" key="1">
    <source>
        <dbReference type="ARBA" id="ARBA00010641"/>
    </source>
</evidence>
<keyword evidence="9" id="KW-1185">Reference proteome</keyword>
<dbReference type="Proteomes" id="UP000676325">
    <property type="component" value="Unassembled WGS sequence"/>
</dbReference>
<dbReference type="GO" id="GO:0016987">
    <property type="term" value="F:sigma factor activity"/>
    <property type="evidence" value="ECO:0007669"/>
    <property type="project" value="UniProtKB-KW"/>
</dbReference>
<evidence type="ECO:0000259" key="7">
    <source>
        <dbReference type="Pfam" id="PF08281"/>
    </source>
</evidence>
<dbReference type="InterPro" id="IPR007627">
    <property type="entry name" value="RNA_pol_sigma70_r2"/>
</dbReference>
<accession>A0A941EDI5</accession>
<keyword evidence="4" id="KW-0731">Sigma factor</keyword>
<gene>
    <name evidence="8" type="ORF">KDK95_19115</name>
</gene>
<dbReference type="PANTHER" id="PTHR30173">
    <property type="entry name" value="SIGMA 19 FACTOR"/>
    <property type="match status" value="1"/>
</dbReference>
<evidence type="ECO:0000313" key="8">
    <source>
        <dbReference type="EMBL" id="MBR7828430.1"/>
    </source>
</evidence>
<comment type="caution">
    <text evidence="8">The sequence shown here is derived from an EMBL/GenBank/DDBJ whole genome shotgun (WGS) entry which is preliminary data.</text>
</comment>
<dbReference type="Pfam" id="PF08281">
    <property type="entry name" value="Sigma70_r4_2"/>
    <property type="match status" value="1"/>
</dbReference>
<dbReference type="Gene3D" id="1.10.1740.10">
    <property type="match status" value="1"/>
</dbReference>
<dbReference type="AlphaFoldDB" id="A0A941EDI5"/>
<dbReference type="InterPro" id="IPR052704">
    <property type="entry name" value="ECF_Sigma-70_Domain"/>
</dbReference>
<evidence type="ECO:0000256" key="2">
    <source>
        <dbReference type="ARBA" id="ARBA00011344"/>
    </source>
</evidence>
<sequence>MDDVEWLARAFAEHRARLQAMAYRMLGSFADAEDVLQDAWLRASTSDAHAGEIENPAGWLTTVVGRVCLNLLRTRRTRAEEPWELHLPDAVVSAEGAAPAPEDAALLSDRVGLALQIVLDELAPDERVAFVLHDLFAVPFADIAAVLGRSDASARQLASRARRRVADAGTSAPDQDVPGQRAVVDAFYAAARNGDLDGLVAVLHPDVVARADFGGRRLPTPAMLRGADAVAENARIGFIPEADLHPVLINGAVGTLVVKHGRPFALMAFTVVDGRIAALDVYGDRARIARLAYSVLRTL</sequence>
<dbReference type="InterPro" id="IPR013325">
    <property type="entry name" value="RNA_pol_sigma_r2"/>
</dbReference>
<evidence type="ECO:0000256" key="3">
    <source>
        <dbReference type="ARBA" id="ARBA00023015"/>
    </source>
</evidence>
<keyword evidence="5" id="KW-0804">Transcription</keyword>
<comment type="similarity">
    <text evidence="1">Belongs to the sigma-70 factor family. ECF subfamily.</text>
</comment>
<dbReference type="InterPro" id="IPR014284">
    <property type="entry name" value="RNA_pol_sigma-70_dom"/>
</dbReference>
<name>A0A941EDI5_9ACTN</name>
<proteinExistence type="inferred from homology"/>
<reference evidence="8" key="1">
    <citation type="submission" date="2021-04" db="EMBL/GenBank/DDBJ databases">
        <title>Genome based classification of Actinospica acidithermotolerans sp. nov., an actinobacterium isolated from an Indonesian hot spring.</title>
        <authorList>
            <person name="Kusuma A.B."/>
            <person name="Putra K.E."/>
            <person name="Nafisah S."/>
            <person name="Loh J."/>
            <person name="Nouioui I."/>
            <person name="Goodfellow M."/>
        </authorList>
    </citation>
    <scope>NUCLEOTIDE SEQUENCE</scope>
    <source>
        <strain evidence="8">MGRD01-02</strain>
    </source>
</reference>
<dbReference type="GO" id="GO:0003677">
    <property type="term" value="F:DNA binding"/>
    <property type="evidence" value="ECO:0007669"/>
    <property type="project" value="InterPro"/>
</dbReference>